<evidence type="ECO:0000259" key="2">
    <source>
        <dbReference type="PROSITE" id="PS50883"/>
    </source>
</evidence>
<keyword evidence="5" id="KW-1185">Reference proteome</keyword>
<dbReference type="CDD" id="cd01949">
    <property type="entry name" value="GGDEF"/>
    <property type="match status" value="1"/>
</dbReference>
<dbReference type="PROSITE" id="PS50883">
    <property type="entry name" value="EAL"/>
    <property type="match status" value="1"/>
</dbReference>
<dbReference type="InterPro" id="IPR000160">
    <property type="entry name" value="GGDEF_dom"/>
</dbReference>
<dbReference type="InterPro" id="IPR052155">
    <property type="entry name" value="Biofilm_reg_signaling"/>
</dbReference>
<dbReference type="InterPro" id="IPR000014">
    <property type="entry name" value="PAS"/>
</dbReference>
<dbReference type="Pfam" id="PF08448">
    <property type="entry name" value="PAS_4"/>
    <property type="match status" value="1"/>
</dbReference>
<dbReference type="InterPro" id="IPR035919">
    <property type="entry name" value="EAL_sf"/>
</dbReference>
<dbReference type="InterPro" id="IPR013656">
    <property type="entry name" value="PAS_4"/>
</dbReference>
<dbReference type="Pfam" id="PF00990">
    <property type="entry name" value="GGDEF"/>
    <property type="match status" value="1"/>
</dbReference>
<comment type="caution">
    <text evidence="4">The sequence shown here is derived from an EMBL/GenBank/DDBJ whole genome shotgun (WGS) entry which is preliminary data.</text>
</comment>
<dbReference type="SMART" id="SM00052">
    <property type="entry name" value="EAL"/>
    <property type="match status" value="1"/>
</dbReference>
<dbReference type="PROSITE" id="PS50887">
    <property type="entry name" value="GGDEF"/>
    <property type="match status" value="1"/>
</dbReference>
<feature type="domain" description="EAL" evidence="2">
    <location>
        <begin position="326"/>
        <end position="580"/>
    </location>
</feature>
<accession>A0A510X9Q4</accession>
<evidence type="ECO:0000313" key="4">
    <source>
        <dbReference type="EMBL" id="GEK48168.1"/>
    </source>
</evidence>
<name>A0A510X9Q4_9GAMM</name>
<proteinExistence type="predicted"/>
<dbReference type="SMART" id="SM00091">
    <property type="entry name" value="PAS"/>
    <property type="match status" value="1"/>
</dbReference>
<dbReference type="SUPFAM" id="SSF55073">
    <property type="entry name" value="Nucleotide cyclase"/>
    <property type="match status" value="1"/>
</dbReference>
<dbReference type="Pfam" id="PF00563">
    <property type="entry name" value="EAL"/>
    <property type="match status" value="1"/>
</dbReference>
<feature type="domain" description="GGDEF" evidence="3">
    <location>
        <begin position="188"/>
        <end position="317"/>
    </location>
</feature>
<dbReference type="NCBIfam" id="TIGR00254">
    <property type="entry name" value="GGDEF"/>
    <property type="match status" value="1"/>
</dbReference>
<dbReference type="OrthoDB" id="9176779at2"/>
<evidence type="ECO:0008006" key="6">
    <source>
        <dbReference type="Google" id="ProtNLM"/>
    </source>
</evidence>
<dbReference type="SMART" id="SM00267">
    <property type="entry name" value="GGDEF"/>
    <property type="match status" value="1"/>
</dbReference>
<dbReference type="NCBIfam" id="TIGR00229">
    <property type="entry name" value="sensory_box"/>
    <property type="match status" value="1"/>
</dbReference>
<evidence type="ECO:0000256" key="1">
    <source>
        <dbReference type="SAM" id="MobiDB-lite"/>
    </source>
</evidence>
<protein>
    <recommendedName>
        <fullName evidence="6">GGDEF domain-containing protein</fullName>
    </recommendedName>
</protein>
<dbReference type="Gene3D" id="3.30.70.270">
    <property type="match status" value="1"/>
</dbReference>
<dbReference type="InterPro" id="IPR029787">
    <property type="entry name" value="Nucleotide_cyclase"/>
</dbReference>
<dbReference type="AlphaFoldDB" id="A0A510X9Q4"/>
<dbReference type="PANTHER" id="PTHR44757">
    <property type="entry name" value="DIGUANYLATE CYCLASE DGCP"/>
    <property type="match status" value="1"/>
</dbReference>
<dbReference type="InterPro" id="IPR001633">
    <property type="entry name" value="EAL_dom"/>
</dbReference>
<dbReference type="InterPro" id="IPR035965">
    <property type="entry name" value="PAS-like_dom_sf"/>
</dbReference>
<gene>
    <name evidence="4" type="ORF">HPA02_24510</name>
</gene>
<dbReference type="PANTHER" id="PTHR44757:SF2">
    <property type="entry name" value="BIOFILM ARCHITECTURE MAINTENANCE PROTEIN MBAA"/>
    <property type="match status" value="1"/>
</dbReference>
<dbReference type="Proteomes" id="UP000321275">
    <property type="component" value="Unassembled WGS sequence"/>
</dbReference>
<sequence length="589" mass="65148">MCPSQGLVPERKTGPSVGPGERRHDARRVPLPQAEQAFFDASEAMLITDAAQRILAVNPALEALVGLDEATLRGRSPDCFVAPQQGASQCLADWQLLLQEEQGRLEMLLHDARGAARPALFSFRRVRDAAGAVSHHVVTLTALDRALSEPRRRASREAYFDALTGLPNLRLVTQLLQDAIAHAQGAGETLAVCCLDIDHFKRLNDQLGELAGDRLLASFARRVSHLLAGDEVLARIGGDEFVLLLHRQPDEAFLERLLTAIRQPLLLDGQSLRLTASIGVTLYPDDEQEGDVLLRHATQAMYRAKQRGRNTYHRFDPGHDRQLQVRQAQRERFARAIDNDELCLYYQPQVDMGSGRVTGLEALVRWQHPERGLLAPGEFLPVVEGTPLAASLGEWVIQRALSQLSAWQEAGIELPVSVNISPVHLLQADFVVRLEQLLAHYPQVAPQRLKLEVLESAAMHDIQAALEAIHRCKALGIATAIDDFGTGFSSLTYLRQLPVDLIKIDQSFVRDMLVDANDMAIVESVIYMAKRFGRPMLAEGVETLEHARALAGLGCLQAQGYGIARPMPPEQLPTWLATWPGRGEWQRLG</sequence>
<evidence type="ECO:0000313" key="5">
    <source>
        <dbReference type="Proteomes" id="UP000321275"/>
    </source>
</evidence>
<dbReference type="Gene3D" id="3.20.20.450">
    <property type="entry name" value="EAL domain"/>
    <property type="match status" value="1"/>
</dbReference>
<dbReference type="InterPro" id="IPR043128">
    <property type="entry name" value="Rev_trsase/Diguanyl_cyclase"/>
</dbReference>
<evidence type="ECO:0000259" key="3">
    <source>
        <dbReference type="PROSITE" id="PS50887"/>
    </source>
</evidence>
<dbReference type="SUPFAM" id="SSF55785">
    <property type="entry name" value="PYP-like sensor domain (PAS domain)"/>
    <property type="match status" value="1"/>
</dbReference>
<dbReference type="Gene3D" id="3.30.450.20">
    <property type="entry name" value="PAS domain"/>
    <property type="match status" value="1"/>
</dbReference>
<dbReference type="EMBL" id="BJUK01000029">
    <property type="protein sequence ID" value="GEK48168.1"/>
    <property type="molecule type" value="Genomic_DNA"/>
</dbReference>
<organism evidence="4 5">
    <name type="scientific">Bisbaumannia pacifica</name>
    <dbReference type="NCBI Taxonomy" id="77098"/>
    <lineage>
        <taxon>Bacteria</taxon>
        <taxon>Pseudomonadati</taxon>
        <taxon>Pseudomonadota</taxon>
        <taxon>Gammaproteobacteria</taxon>
        <taxon>Oceanospirillales</taxon>
        <taxon>Halomonadaceae</taxon>
        <taxon>Bisbaumannia</taxon>
    </lineage>
</organism>
<dbReference type="SUPFAM" id="SSF141868">
    <property type="entry name" value="EAL domain-like"/>
    <property type="match status" value="1"/>
</dbReference>
<dbReference type="CDD" id="cd01948">
    <property type="entry name" value="EAL"/>
    <property type="match status" value="1"/>
</dbReference>
<feature type="region of interest" description="Disordered" evidence="1">
    <location>
        <begin position="1"/>
        <end position="27"/>
    </location>
</feature>
<dbReference type="CDD" id="cd00130">
    <property type="entry name" value="PAS"/>
    <property type="match status" value="1"/>
</dbReference>
<reference evidence="4 5" key="1">
    <citation type="submission" date="2019-07" db="EMBL/GenBank/DDBJ databases">
        <title>Whole genome shotgun sequence of Halomonas pacifica NBRC 102220.</title>
        <authorList>
            <person name="Hosoyama A."/>
            <person name="Uohara A."/>
            <person name="Ohji S."/>
            <person name="Ichikawa N."/>
        </authorList>
    </citation>
    <scope>NUCLEOTIDE SEQUENCE [LARGE SCALE GENOMIC DNA]</scope>
    <source>
        <strain evidence="4 5">NBRC 102220</strain>
    </source>
</reference>